<dbReference type="Pfam" id="PF01619">
    <property type="entry name" value="Pro_dh"/>
    <property type="match status" value="1"/>
</dbReference>
<keyword evidence="5" id="KW-0285">Flavoprotein</keyword>
<dbReference type="EC" id="1.5.5.2" evidence="2 5"/>
<dbReference type="AlphaFoldDB" id="A0A1E5RTZ8"/>
<dbReference type="VEuPathDB" id="FungiDB:AWRI3580_g1087"/>
<keyword evidence="8" id="KW-1185">Reference proteome</keyword>
<comment type="similarity">
    <text evidence="1 5">Belongs to the proline oxidase family.</text>
</comment>
<evidence type="ECO:0000256" key="4">
    <source>
        <dbReference type="ARBA" id="ARBA00023062"/>
    </source>
</evidence>
<comment type="cofactor">
    <cofactor evidence="5">
        <name>FAD</name>
        <dbReference type="ChEBI" id="CHEBI:57692"/>
    </cofactor>
</comment>
<evidence type="ECO:0000256" key="3">
    <source>
        <dbReference type="ARBA" id="ARBA00023002"/>
    </source>
</evidence>
<sequence length="447" mass="51064">MMSRNLIFKRSLGVTHKLLKPTSITPSIAYKAAPSPDNYLKTLNKSDLFSLFLIGCCSINKPILNTVIKIFPYVPLPLIKRFIYNLYCGGETFQEVLNTGNKLKKNGINNMMLSLTIEDSEGTKNIDIDYIVNETISSVKNILKPHLLNQLNEKNINDIPPGYIALKPSALVKDPYNVLLNYSLDSKNPHHKKQSLELFNNCSKITEVVKDLNEELSKIYPTRASPFFISTIDAEKFDLQESGVYALQRDLFKKFNLNKYKHISVIGTWQLYLKGSKDLLLKELEMAEKDGTYSLGCKLVRGAYIHSEKHRNEIIFDTKENTDINYDDTIDYVSNHLLNNKDSKFGHLVVASHNYNSQLLVTKKLNANRSNVNNSKIVLAQLYGMADNITYDLINHHNCKNIIKYVPWSNDSYETKDYLLRRLQENGDAIRTDNGLPLLKAIFRSLV</sequence>
<organism evidence="7 8">
    <name type="scientific">Hanseniaspora uvarum</name>
    <name type="common">Yeast</name>
    <name type="synonym">Kloeckera apiculata</name>
    <dbReference type="NCBI Taxonomy" id="29833"/>
    <lineage>
        <taxon>Eukaryota</taxon>
        <taxon>Fungi</taxon>
        <taxon>Dikarya</taxon>
        <taxon>Ascomycota</taxon>
        <taxon>Saccharomycotina</taxon>
        <taxon>Saccharomycetes</taxon>
        <taxon>Saccharomycodales</taxon>
        <taxon>Saccharomycodaceae</taxon>
        <taxon>Hanseniaspora</taxon>
    </lineage>
</organism>
<evidence type="ECO:0000256" key="5">
    <source>
        <dbReference type="RuleBase" id="RU364054"/>
    </source>
</evidence>
<evidence type="ECO:0000259" key="6">
    <source>
        <dbReference type="Pfam" id="PF01619"/>
    </source>
</evidence>
<accession>A0A1E5RTZ8</accession>
<dbReference type="GO" id="GO:0071949">
    <property type="term" value="F:FAD binding"/>
    <property type="evidence" value="ECO:0007669"/>
    <property type="project" value="TreeGrafter"/>
</dbReference>
<dbReference type="Gene3D" id="3.20.20.220">
    <property type="match status" value="1"/>
</dbReference>
<dbReference type="GO" id="GO:0005739">
    <property type="term" value="C:mitochondrion"/>
    <property type="evidence" value="ECO:0007669"/>
    <property type="project" value="TreeGrafter"/>
</dbReference>
<dbReference type="EMBL" id="LPNN01000003">
    <property type="protein sequence ID" value="OEJ90278.1"/>
    <property type="molecule type" value="Genomic_DNA"/>
</dbReference>
<comment type="catalytic activity">
    <reaction evidence="5">
        <text>L-proline + a quinone = (S)-1-pyrroline-5-carboxylate + a quinol + H(+)</text>
        <dbReference type="Rhea" id="RHEA:23784"/>
        <dbReference type="ChEBI" id="CHEBI:15378"/>
        <dbReference type="ChEBI" id="CHEBI:17388"/>
        <dbReference type="ChEBI" id="CHEBI:24646"/>
        <dbReference type="ChEBI" id="CHEBI:60039"/>
        <dbReference type="ChEBI" id="CHEBI:132124"/>
        <dbReference type="EC" id="1.5.5.2"/>
    </reaction>
</comment>
<dbReference type="PANTHER" id="PTHR13914">
    <property type="entry name" value="PROLINE OXIDASE"/>
    <property type="match status" value="1"/>
</dbReference>
<comment type="function">
    <text evidence="5">Converts proline to delta-1-pyrroline-5-carboxylate.</text>
</comment>
<dbReference type="SUPFAM" id="SSF51730">
    <property type="entry name" value="FAD-linked oxidoreductase"/>
    <property type="match status" value="1"/>
</dbReference>
<dbReference type="PANTHER" id="PTHR13914:SF0">
    <property type="entry name" value="PROLINE DEHYDROGENASE 1, MITOCHONDRIAL"/>
    <property type="match status" value="1"/>
</dbReference>
<protein>
    <recommendedName>
        <fullName evidence="2 5">Proline dehydrogenase</fullName>
        <ecNumber evidence="2 5">1.5.5.2</ecNumber>
    </recommendedName>
</protein>
<dbReference type="InterPro" id="IPR015659">
    <property type="entry name" value="Proline_oxidase"/>
</dbReference>
<dbReference type="InterPro" id="IPR029041">
    <property type="entry name" value="FAD-linked_oxidoreductase-like"/>
</dbReference>
<comment type="caution">
    <text evidence="7">The sequence shown here is derived from an EMBL/GenBank/DDBJ whole genome shotgun (WGS) entry which is preliminary data.</text>
</comment>
<dbReference type="GO" id="GO:0004657">
    <property type="term" value="F:proline dehydrogenase activity"/>
    <property type="evidence" value="ECO:0007669"/>
    <property type="project" value="UniProtKB-EC"/>
</dbReference>
<dbReference type="OrthoDB" id="5464at2759"/>
<dbReference type="InterPro" id="IPR002872">
    <property type="entry name" value="Proline_DH_dom"/>
</dbReference>
<evidence type="ECO:0000313" key="7">
    <source>
        <dbReference type="EMBL" id="OEJ90278.1"/>
    </source>
</evidence>
<proteinExistence type="inferred from homology"/>
<keyword evidence="4 5" id="KW-0642">Proline metabolism</keyword>
<name>A0A1E5RTZ8_HANUV</name>
<evidence type="ECO:0000256" key="2">
    <source>
        <dbReference type="ARBA" id="ARBA00012695"/>
    </source>
</evidence>
<keyword evidence="5" id="KW-0274">FAD</keyword>
<dbReference type="STRING" id="29833.A0A1E5RTZ8"/>
<reference evidence="8" key="1">
    <citation type="journal article" date="2016" name="Genome Announc.">
        <title>Genome sequences of three species of Hanseniaspora isolated from spontaneous wine fermentations.</title>
        <authorList>
            <person name="Sternes P.R."/>
            <person name="Lee D."/>
            <person name="Kutyna D.R."/>
            <person name="Borneman A.R."/>
        </authorList>
    </citation>
    <scope>NUCLEOTIDE SEQUENCE [LARGE SCALE GENOMIC DNA]</scope>
    <source>
        <strain evidence="8">AWRI3580</strain>
    </source>
</reference>
<gene>
    <name evidence="7" type="ORF">AWRI3580_g1087</name>
</gene>
<evidence type="ECO:0000313" key="8">
    <source>
        <dbReference type="Proteomes" id="UP000095358"/>
    </source>
</evidence>
<evidence type="ECO:0000256" key="1">
    <source>
        <dbReference type="ARBA" id="ARBA00005869"/>
    </source>
</evidence>
<dbReference type="GO" id="GO:0010133">
    <property type="term" value="P:L-proline catabolic process to L-glutamate"/>
    <property type="evidence" value="ECO:0007669"/>
    <property type="project" value="TreeGrafter"/>
</dbReference>
<dbReference type="Proteomes" id="UP000095358">
    <property type="component" value="Unassembled WGS sequence"/>
</dbReference>
<keyword evidence="3 5" id="KW-0560">Oxidoreductase</keyword>
<feature type="domain" description="Proline dehydrogenase" evidence="6">
    <location>
        <begin position="97"/>
        <end position="428"/>
    </location>
</feature>